<comment type="caution">
    <text evidence="1">The sequence shown here is derived from an EMBL/GenBank/DDBJ whole genome shotgun (WGS) entry which is preliminary data.</text>
</comment>
<gene>
    <name evidence="1" type="ORF">C5S46_04675</name>
</gene>
<reference evidence="1" key="1">
    <citation type="submission" date="2018-09" db="EMBL/GenBank/DDBJ databases">
        <title>A genomic encyclopedia of anaerobic methanotrophic archaea.</title>
        <authorList>
            <person name="Skennerton C.T."/>
            <person name="Chadwick G.L."/>
            <person name="Laso-Perez R."/>
            <person name="Leu A.O."/>
            <person name="Speth D.R."/>
            <person name="Yu H."/>
            <person name="Morgan-Lang C."/>
            <person name="Hatzenpichler R."/>
            <person name="Goudeau D."/>
            <person name="Malmstrom R."/>
            <person name="Woyke T."/>
            <person name="Hallam S."/>
            <person name="Tyson G.W."/>
            <person name="Wegener G."/>
            <person name="Boetius A."/>
            <person name="Orphan V.J."/>
        </authorList>
    </citation>
    <scope>NUCLEOTIDE SEQUENCE</scope>
    <source>
        <strain evidence="1">CONS3730D10UFb2</strain>
    </source>
</reference>
<protein>
    <submittedName>
        <fullName evidence="1">Radical SAM protein</fullName>
    </submittedName>
</protein>
<name>A0AC61SAR6_9EURY</name>
<proteinExistence type="predicted"/>
<evidence type="ECO:0000313" key="2">
    <source>
        <dbReference type="Proteomes" id="UP000315423"/>
    </source>
</evidence>
<dbReference type="EMBL" id="QYBA01000153">
    <property type="protein sequence ID" value="TKY91665.1"/>
    <property type="molecule type" value="Genomic_DNA"/>
</dbReference>
<sequence length="303" mass="34290">MNFTPAYMELVNTGEIDERIESLFDILTNCDLCPRECKINRLQGKTGYCKADANMMVSMIQPHFWEETPLVGLGGSGAVFLTHCNLRCVYCQNYETSYNEVGLPMTSEQLADNMLYLQRIGCHNINLVTPTHYTPQLVESIAIAARKGLRLPIVYNCSGYESVKTLKLLDGIIDIYMPDFKYGNDETAQLYSNAPDYFEVCSKAITEMHKQVGDLVIEKDIAYHGLLIRHLILPNDGAGSLKVLEFIANEISRDSYVNIMFQYRPSYHASEFDEINRPPYIEERGNVLDMAIGLGLHRGFPSN</sequence>
<organism evidence="1 2">
    <name type="scientific">Candidatus Methanomarinus sp</name>
    <dbReference type="NCBI Taxonomy" id="3386244"/>
    <lineage>
        <taxon>Archaea</taxon>
        <taxon>Methanobacteriati</taxon>
        <taxon>Methanobacteriota</taxon>
        <taxon>Stenosarchaea group</taxon>
        <taxon>Methanomicrobia</taxon>
        <taxon>Methanosarcinales</taxon>
        <taxon>ANME-2 cluster</taxon>
        <taxon>Candidatus Methanocomedenaceae</taxon>
        <taxon>Candidatus Methanomarinus</taxon>
    </lineage>
</organism>
<accession>A0AC61SAR6</accession>
<evidence type="ECO:0000313" key="1">
    <source>
        <dbReference type="EMBL" id="TKY91665.1"/>
    </source>
</evidence>
<dbReference type="Proteomes" id="UP000315423">
    <property type="component" value="Unassembled WGS sequence"/>
</dbReference>